<protein>
    <recommendedName>
        <fullName evidence="5">Ilp is an apoptosis inhibitor</fullName>
    </recommendedName>
</protein>
<evidence type="ECO:0000313" key="3">
    <source>
        <dbReference type="EnsemblFungi" id="MAPG_07404T0"/>
    </source>
</evidence>
<keyword evidence="4" id="KW-1185">Reference proteome</keyword>
<sequence length="252" mass="27405">MAFPHPGGGPPFYHAQPFADGQFDIFEWHNQFESCVRYFLDHAQHTGPVQAVAAFINIQLPFQKTHNPAISSRPSVSPPMPPGPGGPGGVGPSSSRATGKLSLGLPTSSGMPGEADPRHVAQAASYCSLTPYIRRLVATGFDIPAVLHGFFGDNWVVGVGPLHEAERRNYLFAAKSDSWLRVKTSYDMDEGQMVPFLKPLQNVTELEIQGAEASWSEWLAMQDWMLGPRAPVDDNSGRQGDHGGVNIKLEED</sequence>
<reference evidence="2" key="3">
    <citation type="submission" date="2011-03" db="EMBL/GenBank/DDBJ databases">
        <title>Annotation of Magnaporthe poae ATCC 64411.</title>
        <authorList>
            <person name="Ma L.-J."/>
            <person name="Dead R."/>
            <person name="Young S.K."/>
            <person name="Zeng Q."/>
            <person name="Gargeya S."/>
            <person name="Fitzgerald M."/>
            <person name="Haas B."/>
            <person name="Abouelleil A."/>
            <person name="Alvarado L."/>
            <person name="Arachchi H.M."/>
            <person name="Berlin A."/>
            <person name="Brown A."/>
            <person name="Chapman S.B."/>
            <person name="Chen Z."/>
            <person name="Dunbar C."/>
            <person name="Freedman E."/>
            <person name="Gearin G."/>
            <person name="Gellesch M."/>
            <person name="Goldberg J."/>
            <person name="Griggs A."/>
            <person name="Gujja S."/>
            <person name="Heiman D."/>
            <person name="Howarth C."/>
            <person name="Larson L."/>
            <person name="Lui A."/>
            <person name="MacDonald P.J.P."/>
            <person name="Mehta T."/>
            <person name="Montmayeur A."/>
            <person name="Murphy C."/>
            <person name="Neiman D."/>
            <person name="Pearson M."/>
            <person name="Priest M."/>
            <person name="Roberts A."/>
            <person name="Saif S."/>
            <person name="Shea T."/>
            <person name="Shenoy N."/>
            <person name="Sisk P."/>
            <person name="Stolte C."/>
            <person name="Sykes S."/>
            <person name="Yandava C."/>
            <person name="Wortman J."/>
            <person name="Nusbaum C."/>
            <person name="Birren B."/>
        </authorList>
    </citation>
    <scope>NUCLEOTIDE SEQUENCE</scope>
    <source>
        <strain evidence="2">ATCC 64411</strain>
    </source>
</reference>
<reference evidence="2" key="1">
    <citation type="submission" date="2010-05" db="EMBL/GenBank/DDBJ databases">
        <title>The Genome Sequence of Magnaporthe poae strain ATCC 64411.</title>
        <authorList>
            <consortium name="The Broad Institute Genome Sequencing Platform"/>
            <consortium name="Broad Institute Genome Sequencing Center for Infectious Disease"/>
            <person name="Ma L.-J."/>
            <person name="Dead R."/>
            <person name="Young S."/>
            <person name="Zeng Q."/>
            <person name="Koehrsen M."/>
            <person name="Alvarado L."/>
            <person name="Berlin A."/>
            <person name="Chapman S.B."/>
            <person name="Chen Z."/>
            <person name="Freedman E."/>
            <person name="Gellesch M."/>
            <person name="Goldberg J."/>
            <person name="Griggs A."/>
            <person name="Gujja S."/>
            <person name="Heilman E.R."/>
            <person name="Heiman D."/>
            <person name="Hepburn T."/>
            <person name="Howarth C."/>
            <person name="Jen D."/>
            <person name="Larson L."/>
            <person name="Mehta T."/>
            <person name="Neiman D."/>
            <person name="Pearson M."/>
            <person name="Roberts A."/>
            <person name="Saif S."/>
            <person name="Shea T."/>
            <person name="Shenoy N."/>
            <person name="Sisk P."/>
            <person name="Stolte C."/>
            <person name="Sykes S."/>
            <person name="Walk T."/>
            <person name="White J."/>
            <person name="Yandava C."/>
            <person name="Haas B."/>
            <person name="Nusbaum C."/>
            <person name="Birren B."/>
        </authorList>
    </citation>
    <scope>NUCLEOTIDE SEQUENCE</scope>
    <source>
        <strain evidence="2">ATCC 64411</strain>
    </source>
</reference>
<dbReference type="InterPro" id="IPR053267">
    <property type="entry name" value="Verrucosidin_biosynth-assoc"/>
</dbReference>
<reference evidence="4" key="2">
    <citation type="submission" date="2010-05" db="EMBL/GenBank/DDBJ databases">
        <title>The genome sequence of Magnaporthe poae strain ATCC 64411.</title>
        <authorList>
            <person name="Ma L.-J."/>
            <person name="Dead R."/>
            <person name="Young S."/>
            <person name="Zeng Q."/>
            <person name="Koehrsen M."/>
            <person name="Alvarado L."/>
            <person name="Berlin A."/>
            <person name="Chapman S.B."/>
            <person name="Chen Z."/>
            <person name="Freedman E."/>
            <person name="Gellesch M."/>
            <person name="Goldberg J."/>
            <person name="Griggs A."/>
            <person name="Gujja S."/>
            <person name="Heilman E.R."/>
            <person name="Heiman D."/>
            <person name="Hepburn T."/>
            <person name="Howarth C."/>
            <person name="Jen D."/>
            <person name="Larson L."/>
            <person name="Mehta T."/>
            <person name="Neiman D."/>
            <person name="Pearson M."/>
            <person name="Roberts A."/>
            <person name="Saif S."/>
            <person name="Shea T."/>
            <person name="Shenoy N."/>
            <person name="Sisk P."/>
            <person name="Stolte C."/>
            <person name="Sykes S."/>
            <person name="Walk T."/>
            <person name="White J."/>
            <person name="Yandava C."/>
            <person name="Haas B."/>
            <person name="Nusbaum C."/>
            <person name="Birren B."/>
        </authorList>
    </citation>
    <scope>NUCLEOTIDE SEQUENCE [LARGE SCALE GENOMIC DNA]</scope>
    <source>
        <strain evidence="4">ATCC 64411 / 73-15</strain>
    </source>
</reference>
<name>A0A0C4E4K7_MAGP6</name>
<dbReference type="EMBL" id="GL876971">
    <property type="protein sequence ID" value="KLU88419.1"/>
    <property type="molecule type" value="Genomic_DNA"/>
</dbReference>
<dbReference type="PANTHER" id="PTHR42087:SF1">
    <property type="entry name" value="ILP IS AN APOPTOSIS INHIBITOR"/>
    <property type="match status" value="1"/>
</dbReference>
<feature type="region of interest" description="Disordered" evidence="1">
    <location>
        <begin position="67"/>
        <end position="116"/>
    </location>
</feature>
<evidence type="ECO:0000313" key="4">
    <source>
        <dbReference type="Proteomes" id="UP000011715"/>
    </source>
</evidence>
<dbReference type="OrthoDB" id="5335812at2759"/>
<evidence type="ECO:0000313" key="2">
    <source>
        <dbReference type="EMBL" id="KLU88419.1"/>
    </source>
</evidence>
<evidence type="ECO:0008006" key="5">
    <source>
        <dbReference type="Google" id="ProtNLM"/>
    </source>
</evidence>
<dbReference type="eggNOG" id="ENOG502S2F8">
    <property type="taxonomic scope" value="Eukaryota"/>
</dbReference>
<dbReference type="EMBL" id="ADBL01001787">
    <property type="status" value="NOT_ANNOTATED_CDS"/>
    <property type="molecule type" value="Genomic_DNA"/>
</dbReference>
<feature type="compositionally biased region" description="Basic and acidic residues" evidence="1">
    <location>
        <begin position="231"/>
        <end position="241"/>
    </location>
</feature>
<dbReference type="PANTHER" id="PTHR42087">
    <property type="entry name" value="ILP IS AN APOPTOSIS INHIBITOR"/>
    <property type="match status" value="1"/>
</dbReference>
<organism evidence="3 4">
    <name type="scientific">Magnaporthiopsis poae (strain ATCC 64411 / 73-15)</name>
    <name type="common">Kentucky bluegrass fungus</name>
    <name type="synonym">Magnaporthe poae</name>
    <dbReference type="NCBI Taxonomy" id="644358"/>
    <lineage>
        <taxon>Eukaryota</taxon>
        <taxon>Fungi</taxon>
        <taxon>Dikarya</taxon>
        <taxon>Ascomycota</taxon>
        <taxon>Pezizomycotina</taxon>
        <taxon>Sordariomycetes</taxon>
        <taxon>Sordariomycetidae</taxon>
        <taxon>Magnaporthales</taxon>
        <taxon>Magnaporthaceae</taxon>
        <taxon>Magnaporthiopsis</taxon>
    </lineage>
</organism>
<reference evidence="3" key="5">
    <citation type="submission" date="2015-06" db="UniProtKB">
        <authorList>
            <consortium name="EnsemblFungi"/>
        </authorList>
    </citation>
    <scope>IDENTIFICATION</scope>
    <source>
        <strain evidence="3">ATCC 64411</strain>
    </source>
</reference>
<accession>A0A0C4E4K7</accession>
<dbReference type="STRING" id="644358.A0A0C4E4K7"/>
<dbReference type="AlphaFoldDB" id="A0A0C4E4K7"/>
<evidence type="ECO:0000256" key="1">
    <source>
        <dbReference type="SAM" id="MobiDB-lite"/>
    </source>
</evidence>
<reference evidence="3" key="4">
    <citation type="journal article" date="2015" name="G3 (Bethesda)">
        <title>Genome sequences of three phytopathogenic species of the Magnaporthaceae family of fungi.</title>
        <authorList>
            <person name="Okagaki L.H."/>
            <person name="Nunes C.C."/>
            <person name="Sailsbery J."/>
            <person name="Clay B."/>
            <person name="Brown D."/>
            <person name="John T."/>
            <person name="Oh Y."/>
            <person name="Young N."/>
            <person name="Fitzgerald M."/>
            <person name="Haas B.J."/>
            <person name="Zeng Q."/>
            <person name="Young S."/>
            <person name="Adiconis X."/>
            <person name="Fan L."/>
            <person name="Levin J.Z."/>
            <person name="Mitchell T.K."/>
            <person name="Okubara P.A."/>
            <person name="Farman M.L."/>
            <person name="Kohn L.M."/>
            <person name="Birren B."/>
            <person name="Ma L.-J."/>
            <person name="Dean R.A."/>
        </authorList>
    </citation>
    <scope>NUCLEOTIDE SEQUENCE</scope>
    <source>
        <strain evidence="3">ATCC 64411 / 73-15</strain>
    </source>
</reference>
<gene>
    <name evidence="2" type="ORF">MAPG_07404</name>
</gene>
<dbReference type="VEuPathDB" id="FungiDB:MAPG_07404"/>
<dbReference type="Proteomes" id="UP000011715">
    <property type="component" value="Unassembled WGS sequence"/>
</dbReference>
<feature type="compositionally biased region" description="Pro residues" evidence="1">
    <location>
        <begin position="76"/>
        <end position="85"/>
    </location>
</feature>
<dbReference type="OMA" id="FEWYPHY"/>
<feature type="region of interest" description="Disordered" evidence="1">
    <location>
        <begin position="230"/>
        <end position="252"/>
    </location>
</feature>
<proteinExistence type="predicted"/>
<dbReference type="EnsemblFungi" id="MAPG_07404T0">
    <property type="protein sequence ID" value="MAPG_07404T0"/>
    <property type="gene ID" value="MAPG_07404"/>
</dbReference>